<dbReference type="OrthoDB" id="5526542at2"/>
<dbReference type="InterPro" id="IPR009282">
    <property type="entry name" value="DUF937"/>
</dbReference>
<dbReference type="Pfam" id="PF06078">
    <property type="entry name" value="DUF937"/>
    <property type="match status" value="1"/>
</dbReference>
<dbReference type="EMBL" id="RWKW01000059">
    <property type="protein sequence ID" value="RST85268.1"/>
    <property type="molecule type" value="Genomic_DNA"/>
</dbReference>
<comment type="caution">
    <text evidence="2">The sequence shown here is derived from an EMBL/GenBank/DDBJ whole genome shotgun (WGS) entry which is preliminary data.</text>
</comment>
<protein>
    <submittedName>
        <fullName evidence="2">DUF937 domain-containing protein</fullName>
    </submittedName>
</protein>
<feature type="region of interest" description="Disordered" evidence="1">
    <location>
        <begin position="174"/>
        <end position="277"/>
    </location>
</feature>
<accession>A0A429YUX7</accession>
<keyword evidence="3" id="KW-1185">Reference proteome</keyword>
<dbReference type="AlphaFoldDB" id="A0A429YUX7"/>
<sequence length="299" mass="31844">MLPLSDMLAAQNGLVMEALQRQFSLTQHQTQQVVETLLPAFSTGLKNNVADPYGVGAFLQTLASGNHANYFDNPMSAFTPGGQAAGNDVLGQIFGSKELSRAVAAHAATATGIGQEVIKQMLPAMAAMIMGGLFKQASGQLGPGVQPNFGNAGLGGATNPMGAILAEMMRQAGALTGGQPQPRQPDPMANPFGRMMQDMFGGAQAAAQNKASDASPKSPFDAFGQNPFGKAMQDMMDAWQPRQQPEPEPEPSNPSGRPRTPWDDIFDDMFETGAKQRDEVQKNMETIVGEFLKGMNRQR</sequence>
<dbReference type="RefSeq" id="WP_126701072.1">
    <property type="nucleotide sequence ID" value="NZ_RWKW01000059.1"/>
</dbReference>
<name>A0A429YUX7_9HYPH</name>
<evidence type="ECO:0000313" key="3">
    <source>
        <dbReference type="Proteomes" id="UP000278398"/>
    </source>
</evidence>
<reference evidence="2 3" key="1">
    <citation type="submission" date="2018-12" db="EMBL/GenBank/DDBJ databases">
        <title>Mesorhizobium carbonis sp. nov., isolated from coal mine water.</title>
        <authorList>
            <person name="Xin W."/>
            <person name="Xu Z."/>
            <person name="Xiang F."/>
            <person name="Zhang J."/>
            <person name="Xi L."/>
            <person name="Liu J."/>
        </authorList>
    </citation>
    <scope>NUCLEOTIDE SEQUENCE [LARGE SCALE GENOMIC DNA]</scope>
    <source>
        <strain evidence="2 3">B2.3</strain>
    </source>
</reference>
<dbReference type="Proteomes" id="UP000278398">
    <property type="component" value="Unassembled WGS sequence"/>
</dbReference>
<evidence type="ECO:0000313" key="2">
    <source>
        <dbReference type="EMBL" id="RST85268.1"/>
    </source>
</evidence>
<proteinExistence type="predicted"/>
<organism evidence="2 3">
    <name type="scientific">Aquibium carbonis</name>
    <dbReference type="NCBI Taxonomy" id="2495581"/>
    <lineage>
        <taxon>Bacteria</taxon>
        <taxon>Pseudomonadati</taxon>
        <taxon>Pseudomonadota</taxon>
        <taxon>Alphaproteobacteria</taxon>
        <taxon>Hyphomicrobiales</taxon>
        <taxon>Phyllobacteriaceae</taxon>
        <taxon>Aquibium</taxon>
    </lineage>
</organism>
<evidence type="ECO:0000256" key="1">
    <source>
        <dbReference type="SAM" id="MobiDB-lite"/>
    </source>
</evidence>
<gene>
    <name evidence="2" type="ORF">EJC49_16680</name>
</gene>